<dbReference type="Proteomes" id="UP001642520">
    <property type="component" value="Unassembled WGS sequence"/>
</dbReference>
<dbReference type="EMBL" id="CAXAJV020001289">
    <property type="protein sequence ID" value="CAL7939243.1"/>
    <property type="molecule type" value="Genomic_DNA"/>
</dbReference>
<feature type="region of interest" description="Disordered" evidence="1">
    <location>
        <begin position="412"/>
        <end position="442"/>
    </location>
</feature>
<feature type="region of interest" description="Disordered" evidence="1">
    <location>
        <begin position="233"/>
        <end position="272"/>
    </location>
</feature>
<keyword evidence="3" id="KW-1185">Reference proteome</keyword>
<feature type="region of interest" description="Disordered" evidence="1">
    <location>
        <begin position="43"/>
        <end position="66"/>
    </location>
</feature>
<gene>
    <name evidence="2" type="ORF">XYLVIOL_LOCUS3758</name>
</gene>
<proteinExistence type="predicted"/>
<reference evidence="2 3" key="1">
    <citation type="submission" date="2024-08" db="EMBL/GenBank/DDBJ databases">
        <authorList>
            <person name="Will J Nash"/>
            <person name="Angela Man"/>
            <person name="Seanna McTaggart"/>
            <person name="Kendall Baker"/>
            <person name="Tom Barker"/>
            <person name="Leah Catchpole"/>
            <person name="Alex Durrant"/>
            <person name="Karim Gharbi"/>
            <person name="Naomi Irish"/>
            <person name="Gemy Kaithakottil"/>
            <person name="Debby Ku"/>
            <person name="Aaliyah Providence"/>
            <person name="Felix Shaw"/>
            <person name="David Swarbreck"/>
            <person name="Chris Watkins"/>
            <person name="Ann M. McCartney"/>
            <person name="Giulio Formenti"/>
            <person name="Alice Mouton"/>
            <person name="Noel Vella"/>
            <person name="Bjorn M von Reumont"/>
            <person name="Adriana Vella"/>
            <person name="Wilfried Haerty"/>
        </authorList>
    </citation>
    <scope>NUCLEOTIDE SEQUENCE [LARGE SCALE GENOMIC DNA]</scope>
</reference>
<evidence type="ECO:0000313" key="3">
    <source>
        <dbReference type="Proteomes" id="UP001642520"/>
    </source>
</evidence>
<accession>A0ABP1NHJ2</accession>
<protein>
    <submittedName>
        <fullName evidence="2">Uncharacterized protein</fullName>
    </submittedName>
</protein>
<name>A0ABP1NHJ2_XYLVO</name>
<sequence>MDAVLNEYEDFLTDPTSQAFRKTESDPLSPPRICRVSTFGRTSAYHRDSRKRQPSSHRRQCRGEQEQTLPILRNVLHSGMNDDGNVCYQCPRSMKSSCGRECCWRSEQTMAGSVDTDRDVVEKCRQHRKERTFRSETRNSRQRVENATEINEINENCDDHESGEPRREDDDWSRAKGKLRFSLKQMMEDVEDHRKKQTKKRSECLPNILPILKASTKSRNVEDLPDKRKFLTIDTSDYPKDGNMPKETVRQDSSCERDKESTSNRDEAREDPFCELTVNEEEQETPYGKSVYAAGDLSVDLHAIKSHILDLIDRVLNKKLAATPTDQQKTAESNRGSTEEGIYIEITRALQSDWCEPLAEDSASHGDSSTDYIKHLKYMRWNYMKHIKNELIKLCNLQKFLDSYSPRQSLPAFQSRSGAVEQRPEGWQQQQHEEKQNLGTIS</sequence>
<feature type="compositionally biased region" description="Basic residues" evidence="1">
    <location>
        <begin position="48"/>
        <end position="60"/>
    </location>
</feature>
<evidence type="ECO:0000256" key="1">
    <source>
        <dbReference type="SAM" id="MobiDB-lite"/>
    </source>
</evidence>
<evidence type="ECO:0000313" key="2">
    <source>
        <dbReference type="EMBL" id="CAL7939243.1"/>
    </source>
</evidence>
<feature type="compositionally biased region" description="Basic and acidic residues" evidence="1">
    <location>
        <begin position="157"/>
        <end position="174"/>
    </location>
</feature>
<comment type="caution">
    <text evidence="2">The sequence shown here is derived from an EMBL/GenBank/DDBJ whole genome shotgun (WGS) entry which is preliminary data.</text>
</comment>
<feature type="region of interest" description="Disordered" evidence="1">
    <location>
        <begin position="152"/>
        <end position="175"/>
    </location>
</feature>
<organism evidence="2 3">
    <name type="scientific">Xylocopa violacea</name>
    <name type="common">Violet carpenter bee</name>
    <name type="synonym">Apis violacea</name>
    <dbReference type="NCBI Taxonomy" id="135666"/>
    <lineage>
        <taxon>Eukaryota</taxon>
        <taxon>Metazoa</taxon>
        <taxon>Ecdysozoa</taxon>
        <taxon>Arthropoda</taxon>
        <taxon>Hexapoda</taxon>
        <taxon>Insecta</taxon>
        <taxon>Pterygota</taxon>
        <taxon>Neoptera</taxon>
        <taxon>Endopterygota</taxon>
        <taxon>Hymenoptera</taxon>
        <taxon>Apocrita</taxon>
        <taxon>Aculeata</taxon>
        <taxon>Apoidea</taxon>
        <taxon>Anthophila</taxon>
        <taxon>Apidae</taxon>
        <taxon>Xylocopa</taxon>
        <taxon>Xylocopa</taxon>
    </lineage>
</organism>